<keyword evidence="5 8" id="KW-0371">Homeobox</keyword>
<evidence type="ECO:0000256" key="9">
    <source>
        <dbReference type="RuleBase" id="RU000682"/>
    </source>
</evidence>
<feature type="compositionally biased region" description="Low complexity" evidence="11">
    <location>
        <begin position="255"/>
        <end position="268"/>
    </location>
</feature>
<dbReference type="Pfam" id="PF02183">
    <property type="entry name" value="HALZ"/>
    <property type="match status" value="1"/>
</dbReference>
<dbReference type="EMBL" id="JAXQNO010000002">
    <property type="protein sequence ID" value="KAK4803049.1"/>
    <property type="molecule type" value="Genomic_DNA"/>
</dbReference>
<feature type="DNA-binding region" description="Homeobox" evidence="8">
    <location>
        <begin position="129"/>
        <end position="188"/>
    </location>
</feature>
<dbReference type="GO" id="GO:0005634">
    <property type="term" value="C:nucleus"/>
    <property type="evidence" value="ECO:0007669"/>
    <property type="project" value="UniProtKB-SubCell"/>
</dbReference>
<dbReference type="CDD" id="cd14686">
    <property type="entry name" value="bZIP"/>
    <property type="match status" value="1"/>
</dbReference>
<dbReference type="SMART" id="SM00340">
    <property type="entry name" value="HALZ"/>
    <property type="match status" value="1"/>
</dbReference>
<evidence type="ECO:0000256" key="5">
    <source>
        <dbReference type="ARBA" id="ARBA00023155"/>
    </source>
</evidence>
<evidence type="ECO:0000259" key="12">
    <source>
        <dbReference type="PROSITE" id="PS50071"/>
    </source>
</evidence>
<evidence type="ECO:0000256" key="3">
    <source>
        <dbReference type="ARBA" id="ARBA00023015"/>
    </source>
</evidence>
<dbReference type="PANTHER" id="PTHR45714:SF34">
    <property type="entry name" value="HOMEOBOX-LEUCINE ZIPPER PROTEIN HAT9"/>
    <property type="match status" value="1"/>
</dbReference>
<dbReference type="SMART" id="SM00389">
    <property type="entry name" value="HOX"/>
    <property type="match status" value="1"/>
</dbReference>
<evidence type="ECO:0000256" key="10">
    <source>
        <dbReference type="SAM" id="Coils"/>
    </source>
</evidence>
<protein>
    <recommendedName>
        <fullName evidence="12">Homeobox domain-containing protein</fullName>
    </recommendedName>
</protein>
<dbReference type="GO" id="GO:0000981">
    <property type="term" value="F:DNA-binding transcription factor activity, RNA polymerase II-specific"/>
    <property type="evidence" value="ECO:0007669"/>
    <property type="project" value="InterPro"/>
</dbReference>
<dbReference type="InterPro" id="IPR009057">
    <property type="entry name" value="Homeodomain-like_sf"/>
</dbReference>
<dbReference type="PROSITE" id="PS50071">
    <property type="entry name" value="HOMEOBOX_2"/>
    <property type="match status" value="1"/>
</dbReference>
<comment type="subcellular location">
    <subcellularLocation>
        <location evidence="1 8 9">Nucleus</location>
    </subcellularLocation>
</comment>
<dbReference type="GO" id="GO:0043565">
    <property type="term" value="F:sequence-specific DNA binding"/>
    <property type="evidence" value="ECO:0007669"/>
    <property type="project" value="InterPro"/>
</dbReference>
<dbReference type="AlphaFoldDB" id="A0AAN7MCA6"/>
<gene>
    <name evidence="13" type="ORF">SAY86_001252</name>
</gene>
<evidence type="ECO:0000256" key="2">
    <source>
        <dbReference type="ARBA" id="ARBA00006074"/>
    </source>
</evidence>
<comment type="caution">
    <text evidence="13">The sequence shown here is derived from an EMBL/GenBank/DDBJ whole genome shotgun (WGS) entry which is preliminary data.</text>
</comment>
<evidence type="ECO:0000313" key="13">
    <source>
        <dbReference type="EMBL" id="KAK4803049.1"/>
    </source>
</evidence>
<sequence length="280" mass="31084">MESPDACSTRLCLGLGPTSTGQSTFQRVAPSDRDDADHLLLPSLSLGLFGEATNYQSTASIPDRATTDKQLSLVESTNMHLQREVSSIFNNSSSGTKRSEREPESGALEKTAMVSGEEEEEEDCSSSTPRRKKLRLSKEQVSILEGSFKSHTTVNPNQKEDLARRLCLRPRQVEVWFQNRRARIKSKQTEVECETLKRRCETLMEENMRLQEQVLELKLLSTARQAAMMPPFLVQIQTPFIACPSCGKSAESGGSFPSTTPFSVSTPKSGRRLSEPSTPH</sequence>
<evidence type="ECO:0000256" key="4">
    <source>
        <dbReference type="ARBA" id="ARBA00023125"/>
    </source>
</evidence>
<keyword evidence="6" id="KW-0804">Transcription</keyword>
<dbReference type="PANTHER" id="PTHR45714">
    <property type="entry name" value="HOMEOBOX-LEUCINE ZIPPER PROTEIN HAT14"/>
    <property type="match status" value="1"/>
</dbReference>
<dbReference type="Proteomes" id="UP001346149">
    <property type="component" value="Unassembled WGS sequence"/>
</dbReference>
<dbReference type="InterPro" id="IPR003106">
    <property type="entry name" value="Leu_zip_homeo"/>
</dbReference>
<keyword evidence="10" id="KW-0175">Coiled coil</keyword>
<evidence type="ECO:0000313" key="14">
    <source>
        <dbReference type="Proteomes" id="UP001346149"/>
    </source>
</evidence>
<keyword evidence="4 8" id="KW-0238">DNA-binding</keyword>
<evidence type="ECO:0000256" key="1">
    <source>
        <dbReference type="ARBA" id="ARBA00004123"/>
    </source>
</evidence>
<evidence type="ECO:0000256" key="11">
    <source>
        <dbReference type="SAM" id="MobiDB-lite"/>
    </source>
</evidence>
<dbReference type="CDD" id="cd00086">
    <property type="entry name" value="homeodomain"/>
    <property type="match status" value="1"/>
</dbReference>
<proteinExistence type="inferred from homology"/>
<organism evidence="13 14">
    <name type="scientific">Trapa natans</name>
    <name type="common">Water chestnut</name>
    <dbReference type="NCBI Taxonomy" id="22666"/>
    <lineage>
        <taxon>Eukaryota</taxon>
        <taxon>Viridiplantae</taxon>
        <taxon>Streptophyta</taxon>
        <taxon>Embryophyta</taxon>
        <taxon>Tracheophyta</taxon>
        <taxon>Spermatophyta</taxon>
        <taxon>Magnoliopsida</taxon>
        <taxon>eudicotyledons</taxon>
        <taxon>Gunneridae</taxon>
        <taxon>Pentapetalae</taxon>
        <taxon>rosids</taxon>
        <taxon>malvids</taxon>
        <taxon>Myrtales</taxon>
        <taxon>Lythraceae</taxon>
        <taxon>Trapa</taxon>
    </lineage>
</organism>
<evidence type="ECO:0000256" key="7">
    <source>
        <dbReference type="ARBA" id="ARBA00023242"/>
    </source>
</evidence>
<evidence type="ECO:0000256" key="8">
    <source>
        <dbReference type="PROSITE-ProRule" id="PRU00108"/>
    </source>
</evidence>
<dbReference type="Pfam" id="PF00046">
    <property type="entry name" value="Homeodomain"/>
    <property type="match status" value="1"/>
</dbReference>
<keyword evidence="3" id="KW-0805">Transcription regulation</keyword>
<dbReference type="InterPro" id="IPR050762">
    <property type="entry name" value="HD-ZIP_Homeobox_LZ_Class_II"/>
</dbReference>
<feature type="coiled-coil region" evidence="10">
    <location>
        <begin position="179"/>
        <end position="220"/>
    </location>
</feature>
<feature type="compositionally biased region" description="Polar residues" evidence="11">
    <location>
        <begin position="84"/>
        <end position="96"/>
    </location>
</feature>
<dbReference type="InterPro" id="IPR017970">
    <property type="entry name" value="Homeobox_CS"/>
</dbReference>
<name>A0AAN7MCA6_TRANT</name>
<dbReference type="Gene3D" id="1.10.10.60">
    <property type="entry name" value="Homeodomain-like"/>
    <property type="match status" value="1"/>
</dbReference>
<comment type="similarity">
    <text evidence="2">Belongs to the HD-ZIP homeobox family. Class II subfamily.</text>
</comment>
<feature type="region of interest" description="Disordered" evidence="11">
    <location>
        <begin position="84"/>
        <end position="136"/>
    </location>
</feature>
<evidence type="ECO:0000256" key="6">
    <source>
        <dbReference type="ARBA" id="ARBA00023163"/>
    </source>
</evidence>
<keyword evidence="14" id="KW-1185">Reference proteome</keyword>
<dbReference type="PROSITE" id="PS00027">
    <property type="entry name" value="HOMEOBOX_1"/>
    <property type="match status" value="1"/>
</dbReference>
<dbReference type="InterPro" id="IPR001356">
    <property type="entry name" value="HD"/>
</dbReference>
<feature type="region of interest" description="Disordered" evidence="11">
    <location>
        <begin position="247"/>
        <end position="280"/>
    </location>
</feature>
<feature type="domain" description="Homeobox" evidence="12">
    <location>
        <begin position="127"/>
        <end position="187"/>
    </location>
</feature>
<keyword evidence="7 8" id="KW-0539">Nucleus</keyword>
<accession>A0AAN7MCA6</accession>
<reference evidence="13 14" key="1">
    <citation type="journal article" date="2023" name="Hortic Res">
        <title>Pangenome of water caltrop reveals structural variations and asymmetric subgenome divergence after allopolyploidization.</title>
        <authorList>
            <person name="Zhang X."/>
            <person name="Chen Y."/>
            <person name="Wang L."/>
            <person name="Yuan Y."/>
            <person name="Fang M."/>
            <person name="Shi L."/>
            <person name="Lu R."/>
            <person name="Comes H.P."/>
            <person name="Ma Y."/>
            <person name="Chen Y."/>
            <person name="Huang G."/>
            <person name="Zhou Y."/>
            <person name="Zheng Z."/>
            <person name="Qiu Y."/>
        </authorList>
    </citation>
    <scope>NUCLEOTIDE SEQUENCE [LARGE SCALE GENOMIC DNA]</scope>
    <source>
        <strain evidence="13">F231</strain>
    </source>
</reference>
<dbReference type="SUPFAM" id="SSF46689">
    <property type="entry name" value="Homeodomain-like"/>
    <property type="match status" value="1"/>
</dbReference>